<dbReference type="SUPFAM" id="SSF51735">
    <property type="entry name" value="NAD(P)-binding Rossmann-fold domains"/>
    <property type="match status" value="1"/>
</dbReference>
<keyword evidence="5" id="KW-1185">Reference proteome</keyword>
<evidence type="ECO:0000256" key="2">
    <source>
        <dbReference type="ARBA" id="ARBA00023002"/>
    </source>
</evidence>
<dbReference type="PANTHER" id="PTHR43976">
    <property type="entry name" value="SHORT CHAIN DEHYDROGENASE"/>
    <property type="match status" value="1"/>
</dbReference>
<dbReference type="PROSITE" id="PS00061">
    <property type="entry name" value="ADH_SHORT"/>
    <property type="match status" value="1"/>
</dbReference>
<dbReference type="InterPro" id="IPR036291">
    <property type="entry name" value="NAD(P)-bd_dom_sf"/>
</dbReference>
<dbReference type="PANTHER" id="PTHR43976:SF16">
    <property type="entry name" value="SHORT-CHAIN DEHYDROGENASE_REDUCTASE FAMILY PROTEIN"/>
    <property type="match status" value="1"/>
</dbReference>
<dbReference type="PRINTS" id="PR00080">
    <property type="entry name" value="SDRFAMILY"/>
</dbReference>
<accession>A0A917TDV2</accession>
<name>A0A917TDV2_9BACI</name>
<protein>
    <submittedName>
        <fullName evidence="4">Short-chain dehydrogenase/reductase</fullName>
    </submittedName>
</protein>
<keyword evidence="2" id="KW-0560">Oxidoreductase</keyword>
<dbReference type="Proteomes" id="UP000618460">
    <property type="component" value="Unassembled WGS sequence"/>
</dbReference>
<dbReference type="InterPro" id="IPR020904">
    <property type="entry name" value="Sc_DH/Rdtase_CS"/>
</dbReference>
<dbReference type="InterPro" id="IPR051911">
    <property type="entry name" value="SDR_oxidoreductase"/>
</dbReference>
<dbReference type="NCBIfam" id="NF005372">
    <property type="entry name" value="PRK06914.1"/>
    <property type="match status" value="1"/>
</dbReference>
<evidence type="ECO:0000313" key="4">
    <source>
        <dbReference type="EMBL" id="GGM18596.1"/>
    </source>
</evidence>
<dbReference type="CDD" id="cd05374">
    <property type="entry name" value="17beta-HSD-like_SDR_c"/>
    <property type="match status" value="1"/>
</dbReference>
<comment type="caution">
    <text evidence="4">The sequence shown here is derived from an EMBL/GenBank/DDBJ whole genome shotgun (WGS) entry which is preliminary data.</text>
</comment>
<reference evidence="4" key="2">
    <citation type="submission" date="2020-09" db="EMBL/GenBank/DDBJ databases">
        <authorList>
            <person name="Sun Q."/>
            <person name="Zhou Y."/>
        </authorList>
    </citation>
    <scope>NUCLEOTIDE SEQUENCE</scope>
    <source>
        <strain evidence="4">CGMCC 1.6333</strain>
    </source>
</reference>
<sequence length="280" mass="31304">MKKIAVVTGSSSGFGLHTTIALAKTGFHVIATMRNSNKAKLFQTITTDQVVLNRIEVFQLDVTNEQSIEAFRHKIDSLERLDVLVNNAGIAIGGFVEQISIEAYRKQFETNVFGLMAVTKSVLPKLREQKNGKIINLSSISGKVGFPGLSPYVSSKHAIEGYSESLRLEMRPYGVQVALVEPGSFQTNIWSSGMAIEGTYDSNSPYYTYMNQLTTTLDAGKKNHEDPRLVADLICKIASMKRVKNLRYPIGKGVSLQFKLKHLLSWQQWEKIVIRTIFKK</sequence>
<evidence type="ECO:0000256" key="1">
    <source>
        <dbReference type="ARBA" id="ARBA00006484"/>
    </source>
</evidence>
<gene>
    <name evidence="4" type="primary">ydfG</name>
    <name evidence="4" type="ORF">GCM10011351_00490</name>
</gene>
<dbReference type="EMBL" id="BMLG01000001">
    <property type="protein sequence ID" value="GGM18596.1"/>
    <property type="molecule type" value="Genomic_DNA"/>
</dbReference>
<evidence type="ECO:0000313" key="5">
    <source>
        <dbReference type="Proteomes" id="UP000618460"/>
    </source>
</evidence>
<organism evidence="4 5">
    <name type="scientific">Paraliobacillus quinghaiensis</name>
    <dbReference type="NCBI Taxonomy" id="470815"/>
    <lineage>
        <taxon>Bacteria</taxon>
        <taxon>Bacillati</taxon>
        <taxon>Bacillota</taxon>
        <taxon>Bacilli</taxon>
        <taxon>Bacillales</taxon>
        <taxon>Bacillaceae</taxon>
        <taxon>Paraliobacillus</taxon>
    </lineage>
</organism>
<dbReference type="AlphaFoldDB" id="A0A917TDV2"/>
<proteinExistence type="inferred from homology"/>
<dbReference type="GO" id="GO:0016491">
    <property type="term" value="F:oxidoreductase activity"/>
    <property type="evidence" value="ECO:0007669"/>
    <property type="project" value="UniProtKB-KW"/>
</dbReference>
<reference evidence="4" key="1">
    <citation type="journal article" date="2014" name="Int. J. Syst. Evol. Microbiol.">
        <title>Complete genome sequence of Corynebacterium casei LMG S-19264T (=DSM 44701T), isolated from a smear-ripened cheese.</title>
        <authorList>
            <consortium name="US DOE Joint Genome Institute (JGI-PGF)"/>
            <person name="Walter F."/>
            <person name="Albersmeier A."/>
            <person name="Kalinowski J."/>
            <person name="Ruckert C."/>
        </authorList>
    </citation>
    <scope>NUCLEOTIDE SEQUENCE</scope>
    <source>
        <strain evidence="4">CGMCC 1.6333</strain>
    </source>
</reference>
<evidence type="ECO:0000256" key="3">
    <source>
        <dbReference type="RuleBase" id="RU000363"/>
    </source>
</evidence>
<dbReference type="PRINTS" id="PR00081">
    <property type="entry name" value="GDHRDH"/>
</dbReference>
<comment type="similarity">
    <text evidence="1 3">Belongs to the short-chain dehydrogenases/reductases (SDR) family.</text>
</comment>
<dbReference type="InterPro" id="IPR002347">
    <property type="entry name" value="SDR_fam"/>
</dbReference>
<dbReference type="Pfam" id="PF00106">
    <property type="entry name" value="adh_short"/>
    <property type="match status" value="1"/>
</dbReference>
<dbReference type="RefSeq" id="WP_117152536.1">
    <property type="nucleotide sequence ID" value="NZ_BMLG01000001.1"/>
</dbReference>
<dbReference type="OrthoDB" id="9775296at2"/>
<dbReference type="Gene3D" id="3.40.50.720">
    <property type="entry name" value="NAD(P)-binding Rossmann-like Domain"/>
    <property type="match status" value="1"/>
</dbReference>